<proteinExistence type="predicted"/>
<accession>A0AAD6NYW5</accession>
<dbReference type="Proteomes" id="UP001162972">
    <property type="component" value="Chromosome 9"/>
</dbReference>
<organism evidence="1 2">
    <name type="scientific">Salix udensis</name>
    <dbReference type="NCBI Taxonomy" id="889485"/>
    <lineage>
        <taxon>Eukaryota</taxon>
        <taxon>Viridiplantae</taxon>
        <taxon>Streptophyta</taxon>
        <taxon>Embryophyta</taxon>
        <taxon>Tracheophyta</taxon>
        <taxon>Spermatophyta</taxon>
        <taxon>Magnoliopsida</taxon>
        <taxon>eudicotyledons</taxon>
        <taxon>Gunneridae</taxon>
        <taxon>Pentapetalae</taxon>
        <taxon>rosids</taxon>
        <taxon>fabids</taxon>
        <taxon>Malpighiales</taxon>
        <taxon>Salicaceae</taxon>
        <taxon>Saliceae</taxon>
        <taxon>Salix</taxon>
    </lineage>
</organism>
<evidence type="ECO:0000313" key="2">
    <source>
        <dbReference type="Proteomes" id="UP001162972"/>
    </source>
</evidence>
<reference evidence="1 2" key="1">
    <citation type="journal article" date="2023" name="Int. J. Mol. Sci.">
        <title>De Novo Assembly and Annotation of 11 Diverse Shrub Willow (Salix) Genomes Reveals Novel Gene Organization in Sex-Linked Regions.</title>
        <authorList>
            <person name="Hyden B."/>
            <person name="Feng K."/>
            <person name="Yates T.B."/>
            <person name="Jawdy S."/>
            <person name="Cereghino C."/>
            <person name="Smart L.B."/>
            <person name="Muchero W."/>
        </authorList>
    </citation>
    <scope>NUCLEOTIDE SEQUENCE [LARGE SCALE GENOMIC DNA]</scope>
    <source>
        <tissue evidence="1">Shoot tip</tissue>
    </source>
</reference>
<evidence type="ECO:0000313" key="1">
    <source>
        <dbReference type="EMBL" id="KAJ6410053.1"/>
    </source>
</evidence>
<keyword evidence="2" id="KW-1185">Reference proteome</keyword>
<protein>
    <submittedName>
        <fullName evidence="1">Uncharacterized protein</fullName>
    </submittedName>
</protein>
<name>A0AAD6NYW5_9ROSI</name>
<sequence length="35" mass="4318">MHKKYLFKCRFLTKLQNTFYHKPLIYSPEKTATKL</sequence>
<dbReference type="AlphaFoldDB" id="A0AAD6NYW5"/>
<gene>
    <name evidence="1" type="ORF">OIU84_009534</name>
</gene>
<dbReference type="EMBL" id="JAPFFJ010000015">
    <property type="protein sequence ID" value="KAJ6410053.1"/>
    <property type="molecule type" value="Genomic_DNA"/>
</dbReference>
<comment type="caution">
    <text evidence="1">The sequence shown here is derived from an EMBL/GenBank/DDBJ whole genome shotgun (WGS) entry which is preliminary data.</text>
</comment>